<evidence type="ECO:0000313" key="2">
    <source>
        <dbReference type="Proteomes" id="UP000199423"/>
    </source>
</evidence>
<dbReference type="SUPFAM" id="SSF51197">
    <property type="entry name" value="Clavaminate synthase-like"/>
    <property type="match status" value="1"/>
</dbReference>
<protein>
    <recommendedName>
        <fullName evidence="3">2OG-Fe(II) oxygenase superfamily protein</fullName>
    </recommendedName>
</protein>
<proteinExistence type="predicted"/>
<dbReference type="RefSeq" id="WP_092865638.1">
    <property type="nucleotide sequence ID" value="NZ_FPCH01000001.1"/>
</dbReference>
<name>A0A1I7N4I3_9HYPH</name>
<dbReference type="EMBL" id="FPCH01000001">
    <property type="protein sequence ID" value="SFV29567.1"/>
    <property type="molecule type" value="Genomic_DNA"/>
</dbReference>
<dbReference type="Gene3D" id="2.60.120.620">
    <property type="entry name" value="q2cbj1_9rhob like domain"/>
    <property type="match status" value="1"/>
</dbReference>
<organism evidence="1 2">
    <name type="scientific">Hyphomicrobium facile</name>
    <dbReference type="NCBI Taxonomy" id="51670"/>
    <lineage>
        <taxon>Bacteria</taxon>
        <taxon>Pseudomonadati</taxon>
        <taxon>Pseudomonadota</taxon>
        <taxon>Alphaproteobacteria</taxon>
        <taxon>Hyphomicrobiales</taxon>
        <taxon>Hyphomicrobiaceae</taxon>
        <taxon>Hyphomicrobium</taxon>
    </lineage>
</organism>
<dbReference type="Proteomes" id="UP000199423">
    <property type="component" value="Unassembled WGS sequence"/>
</dbReference>
<evidence type="ECO:0008006" key="3">
    <source>
        <dbReference type="Google" id="ProtNLM"/>
    </source>
</evidence>
<evidence type="ECO:0000313" key="1">
    <source>
        <dbReference type="EMBL" id="SFV29567.1"/>
    </source>
</evidence>
<gene>
    <name evidence="1" type="ORF">SAMN04488557_1281</name>
</gene>
<dbReference type="Pfam" id="PF13759">
    <property type="entry name" value="2OG-FeII_Oxy_5"/>
    <property type="match status" value="1"/>
</dbReference>
<keyword evidence="2" id="KW-1185">Reference proteome</keyword>
<reference evidence="2" key="1">
    <citation type="submission" date="2016-10" db="EMBL/GenBank/DDBJ databases">
        <authorList>
            <person name="Varghese N."/>
            <person name="Submissions S."/>
        </authorList>
    </citation>
    <scope>NUCLEOTIDE SEQUENCE [LARGE SCALE GENOMIC DNA]</scope>
    <source>
        <strain evidence="2">DSM 1565</strain>
    </source>
</reference>
<accession>A0A1I7N4I3</accession>
<dbReference type="OrthoDB" id="9783136at2"/>
<dbReference type="NCBIfam" id="TIGR02466">
    <property type="entry name" value="TIGR02466 family protein"/>
    <property type="match status" value="1"/>
</dbReference>
<dbReference type="InterPro" id="IPR012668">
    <property type="entry name" value="CHP02466"/>
</dbReference>
<dbReference type="AlphaFoldDB" id="A0A1I7N4I3"/>
<sequence length="206" mass="23145">MSQIAQLFPTPVMRVEKLLHEDLIRRLTSEFAASRKLDNDKSNQLSHSEIMSPSGRESFLEVSKLIRPKLVEFGALLFGEDLEWTIKEIWINILETGGKQAIHTHANSFVSGVLYLTNSHRSANLVFHKSLGGTDFIFSNQNKNVKYGPFNGSKWAMPVISAGDLVLFPSYLLHEVPVNHGDRRISVAFNAVPKRLDSFGYAVNFS</sequence>
<dbReference type="STRING" id="51670.SAMN04488557_1281"/>